<protein>
    <submittedName>
        <fullName evidence="1">Uncharacterized protein</fullName>
    </submittedName>
</protein>
<sequence length="211" mass="22513">MPARIALAFCEEDVVVCNEEVEKSTDTEGSKVGAALLVVVFCTLLLFESVCCSSAETGTTCAPRWPGGGHWYSTSHHGTTSLLQLLDVDAGVDCLVEETTSPLVAQSASIFKDKRDFPEANPFLDRCGRDPRLRFGGVVIVVEGTTSKDSLSTLARPSLRFEGLSGPLVLSIMGASVWGEEDRSVLCLMTPQEDREPAVAPRGSSRAAAAF</sequence>
<evidence type="ECO:0000313" key="1">
    <source>
        <dbReference type="EMBL" id="ETI33331.1"/>
    </source>
</evidence>
<comment type="caution">
    <text evidence="1">The sequence shown here is derived from an EMBL/GenBank/DDBJ whole genome shotgun (WGS) entry which is preliminary data.</text>
</comment>
<evidence type="ECO:0000313" key="2">
    <source>
        <dbReference type="Proteomes" id="UP000018721"/>
    </source>
</evidence>
<dbReference type="EMBL" id="ANIZ01003478">
    <property type="protein sequence ID" value="ETI33331.1"/>
    <property type="molecule type" value="Genomic_DNA"/>
</dbReference>
<proteinExistence type="predicted"/>
<reference evidence="1 2" key="1">
    <citation type="submission" date="2013-11" db="EMBL/GenBank/DDBJ databases">
        <title>The Genome Sequence of Phytophthora parasitica P1569.</title>
        <authorList>
            <consortium name="The Broad Institute Genomics Platform"/>
            <person name="Russ C."/>
            <person name="Tyler B."/>
            <person name="Panabieres F."/>
            <person name="Shan W."/>
            <person name="Tripathy S."/>
            <person name="Grunwald N."/>
            <person name="Machado M."/>
            <person name="Johnson C.S."/>
            <person name="Arredondo F."/>
            <person name="Hong C."/>
            <person name="Coffey M."/>
            <person name="Young S.K."/>
            <person name="Zeng Q."/>
            <person name="Gargeya S."/>
            <person name="Fitzgerald M."/>
            <person name="Abouelleil A."/>
            <person name="Alvarado L."/>
            <person name="Chapman S.B."/>
            <person name="Gainer-Dewar J."/>
            <person name="Goldberg J."/>
            <person name="Griggs A."/>
            <person name="Gujja S."/>
            <person name="Hansen M."/>
            <person name="Howarth C."/>
            <person name="Imamovic A."/>
            <person name="Ireland A."/>
            <person name="Larimer J."/>
            <person name="McCowan C."/>
            <person name="Murphy C."/>
            <person name="Pearson M."/>
            <person name="Poon T.W."/>
            <person name="Priest M."/>
            <person name="Roberts A."/>
            <person name="Saif S."/>
            <person name="Shea T."/>
            <person name="Sykes S."/>
            <person name="Wortman J."/>
            <person name="Nusbaum C."/>
            <person name="Birren B."/>
        </authorList>
    </citation>
    <scope>NUCLEOTIDE SEQUENCE [LARGE SCALE GENOMIC DNA]</scope>
    <source>
        <strain evidence="1 2">P1569</strain>
    </source>
</reference>
<accession>V9E2X1</accession>
<dbReference type="AlphaFoldDB" id="V9E2X1"/>
<gene>
    <name evidence="1" type="ORF">F443_19981</name>
</gene>
<name>V9E2X1_PHYNI</name>
<keyword evidence="2" id="KW-1185">Reference proteome</keyword>
<organism evidence="1 2">
    <name type="scientific">Phytophthora nicotianae P1569</name>
    <dbReference type="NCBI Taxonomy" id="1317065"/>
    <lineage>
        <taxon>Eukaryota</taxon>
        <taxon>Sar</taxon>
        <taxon>Stramenopiles</taxon>
        <taxon>Oomycota</taxon>
        <taxon>Peronosporomycetes</taxon>
        <taxon>Peronosporales</taxon>
        <taxon>Peronosporaceae</taxon>
        <taxon>Phytophthora</taxon>
    </lineage>
</organism>
<dbReference type="Proteomes" id="UP000018721">
    <property type="component" value="Unassembled WGS sequence"/>
</dbReference>
<dbReference type="HOGENOM" id="CLU_1307011_0_0_1"/>